<evidence type="ECO:0000313" key="3">
    <source>
        <dbReference type="Proteomes" id="UP000077248"/>
    </source>
</evidence>
<reference evidence="1 3" key="1">
    <citation type="submission" date="2016-05" db="EMBL/GenBank/DDBJ databases">
        <title>Comparative analysis of secretome profiles of manganese(II)-oxidizing ascomycete fungi.</title>
        <authorList>
            <consortium name="DOE Joint Genome Institute"/>
            <person name="Zeiner C.A."/>
            <person name="Purvine S.O."/>
            <person name="Zink E.M."/>
            <person name="Wu S."/>
            <person name="Pasa-Tolic L."/>
            <person name="Chaput D.L."/>
            <person name="Haridas S."/>
            <person name="Grigoriev I.V."/>
            <person name="Santelli C.M."/>
            <person name="Hansel C.M."/>
        </authorList>
    </citation>
    <scope>NUCLEOTIDE SEQUENCE [LARGE SCALE GENOMIC DNA]</scope>
    <source>
        <strain evidence="1 3">SRC1lrK2f</strain>
    </source>
</reference>
<evidence type="ECO:0000313" key="2">
    <source>
        <dbReference type="EMBL" id="RYN78610.1"/>
    </source>
</evidence>
<dbReference type="KEGG" id="aalt:CC77DRAFT_1073481"/>
<dbReference type="AlphaFoldDB" id="A0A177DFM1"/>
<dbReference type="EMBL" id="PDXD01000007">
    <property type="protein sequence ID" value="RYN78610.1"/>
    <property type="molecule type" value="Genomic_DNA"/>
</dbReference>
<reference evidence="2" key="3">
    <citation type="journal article" date="2019" name="J. ISSAAS">
        <title>Genomics, evolutionary history and diagnostics of the Alternaria alternata species group including apple and Asian pear pathotypes.</title>
        <authorList>
            <person name="Armitage A.D."/>
            <person name="Cockerton H.M."/>
            <person name="Sreenivasaprasad S."/>
            <person name="Woodhall J."/>
            <person name="Lane C."/>
            <person name="Harrison R.J."/>
            <person name="Clarkson J.P."/>
        </authorList>
    </citation>
    <scope>NUCLEOTIDE SEQUENCE</scope>
    <source>
        <strain evidence="2">FERA 1177</strain>
    </source>
</reference>
<dbReference type="VEuPathDB" id="FungiDB:CC77DRAFT_1073481"/>
<dbReference type="EMBL" id="KV441483">
    <property type="protein sequence ID" value="OAG18573.1"/>
    <property type="molecule type" value="Genomic_DNA"/>
</dbReference>
<dbReference type="RefSeq" id="XP_018383994.1">
    <property type="nucleotide sequence ID" value="XM_018529187.1"/>
</dbReference>
<name>A0A177DFM1_ALTAL</name>
<reference evidence="4" key="2">
    <citation type="journal article" date="2019" name="bioRxiv">
        <title>Genomics, evolutionary history and diagnostics of the Alternaria alternata species group including apple and Asian pear pathotypes.</title>
        <authorList>
            <person name="Armitage A.D."/>
            <person name="Cockerton H.M."/>
            <person name="Sreenivasaprasad S."/>
            <person name="Woodhall J.W."/>
            <person name="Lane C.R."/>
            <person name="Harrison R.J."/>
            <person name="Clarkson J.P."/>
        </authorList>
    </citation>
    <scope>NUCLEOTIDE SEQUENCE [LARGE SCALE GENOMIC DNA]</scope>
    <source>
        <strain evidence="4">FERA 1177</strain>
    </source>
</reference>
<keyword evidence="3" id="KW-1185">Reference proteome</keyword>
<dbReference type="Proteomes" id="UP000291422">
    <property type="component" value="Unassembled WGS sequence"/>
</dbReference>
<proteinExistence type="predicted"/>
<dbReference type="GeneID" id="29114781"/>
<protein>
    <submittedName>
        <fullName evidence="1">Uncharacterized protein</fullName>
    </submittedName>
</protein>
<dbReference type="Proteomes" id="UP000077248">
    <property type="component" value="Unassembled WGS sequence"/>
</dbReference>
<evidence type="ECO:0000313" key="4">
    <source>
        <dbReference type="Proteomes" id="UP000291422"/>
    </source>
</evidence>
<gene>
    <name evidence="2" type="ORF">AA0117_g4397</name>
    <name evidence="1" type="ORF">CC77DRAFT_1073481</name>
</gene>
<accession>A0A177DFM1</accession>
<evidence type="ECO:0000313" key="1">
    <source>
        <dbReference type="EMBL" id="OAG18573.1"/>
    </source>
</evidence>
<sequence>MSSIFSKIFAFFSWQKPPPPTFRITALVAPATSEQYRSNSSFSHADLLGIEETITFDVDCDVIPEQIRCSCLTSGNECTAKYLEEHYVMEWAAGSIMEYEEVEIRGEVVRREKRGRPRIWEGWCKDGGMVYLGPTERMRCIEGYDEHLREQAKIDGARRTNSCE</sequence>
<organism evidence="1 3">
    <name type="scientific">Alternaria alternata</name>
    <name type="common">Alternaria rot fungus</name>
    <name type="synonym">Torula alternata</name>
    <dbReference type="NCBI Taxonomy" id="5599"/>
    <lineage>
        <taxon>Eukaryota</taxon>
        <taxon>Fungi</taxon>
        <taxon>Dikarya</taxon>
        <taxon>Ascomycota</taxon>
        <taxon>Pezizomycotina</taxon>
        <taxon>Dothideomycetes</taxon>
        <taxon>Pleosporomycetidae</taxon>
        <taxon>Pleosporales</taxon>
        <taxon>Pleosporineae</taxon>
        <taxon>Pleosporaceae</taxon>
        <taxon>Alternaria</taxon>
        <taxon>Alternaria sect. Alternaria</taxon>
        <taxon>Alternaria alternata complex</taxon>
    </lineage>
</organism>